<protein>
    <submittedName>
        <fullName evidence="2">Polysaccharide pyruvyl transferase</fullName>
    </submittedName>
</protein>
<name>A0A397ND05_9SPHN</name>
<evidence type="ECO:0000259" key="1">
    <source>
        <dbReference type="Pfam" id="PF04230"/>
    </source>
</evidence>
<sequence>MLDKSAGSTRFEASALSALAAIARAGLSGKRLCLFMTPGAVVHPKPGPQRNFLLTVSKLFPALRFGQVGASYPQLDPATTRLLRAISRKTNYLSVRDAATRDLLAVAGVTVPIVPDLAFKLPRRAGDSGNVLALSFRTSPTETIDILAARLRPIVTAARAQGLEPRLFWQVLQDRETSSALSAALDVPIDDMSDRRPDIETAGAFYKRAAIVCSNRLHALLIGAAYGALPMAVLRADEQKVTGSFDCGGLANFISKSAAEDAALLEELLKDERASGLVQQAFEASAARIEAYFGALAQQK</sequence>
<feature type="domain" description="Polysaccharide pyruvyl transferase" evidence="1">
    <location>
        <begin position="64"/>
        <end position="227"/>
    </location>
</feature>
<gene>
    <name evidence="2" type="ORF">DFR49_4368</name>
</gene>
<reference evidence="2 3" key="1">
    <citation type="submission" date="2018-08" db="EMBL/GenBank/DDBJ databases">
        <title>Genomic Encyclopedia of Type Strains, Phase IV (KMG-IV): sequencing the most valuable type-strain genomes for metagenomic binning, comparative biology and taxonomic classification.</title>
        <authorList>
            <person name="Goeker M."/>
        </authorList>
    </citation>
    <scope>NUCLEOTIDE SEQUENCE [LARGE SCALE GENOMIC DNA]</scope>
    <source>
        <strain evidence="2 3">DSM 25527</strain>
    </source>
</reference>
<dbReference type="Pfam" id="PF04230">
    <property type="entry name" value="PS_pyruv_trans"/>
    <property type="match status" value="1"/>
</dbReference>
<keyword evidence="2" id="KW-0808">Transferase</keyword>
<comment type="caution">
    <text evidence="2">The sequence shown here is derived from an EMBL/GenBank/DDBJ whole genome shotgun (WGS) entry which is preliminary data.</text>
</comment>
<dbReference type="PANTHER" id="PTHR36836">
    <property type="entry name" value="COLANIC ACID BIOSYNTHESIS PROTEIN WCAK"/>
    <property type="match status" value="1"/>
</dbReference>
<dbReference type="EMBL" id="QXDC01000008">
    <property type="protein sequence ID" value="RIA35350.1"/>
    <property type="molecule type" value="Genomic_DNA"/>
</dbReference>
<accession>A0A397ND05</accession>
<dbReference type="InterPro" id="IPR007345">
    <property type="entry name" value="Polysacch_pyruvyl_Trfase"/>
</dbReference>
<evidence type="ECO:0000313" key="3">
    <source>
        <dbReference type="Proteomes" id="UP000266568"/>
    </source>
</evidence>
<evidence type="ECO:0000313" key="2">
    <source>
        <dbReference type="EMBL" id="RIA35350.1"/>
    </source>
</evidence>
<keyword evidence="3" id="KW-1185">Reference proteome</keyword>
<proteinExistence type="predicted"/>
<dbReference type="Proteomes" id="UP000266568">
    <property type="component" value="Unassembled WGS sequence"/>
</dbReference>
<dbReference type="AlphaFoldDB" id="A0A397ND05"/>
<dbReference type="PANTHER" id="PTHR36836:SF1">
    <property type="entry name" value="COLANIC ACID BIOSYNTHESIS PROTEIN WCAK"/>
    <property type="match status" value="1"/>
</dbReference>
<organism evidence="2 3">
    <name type="scientific">Hephaestia caeni</name>
    <dbReference type="NCBI Taxonomy" id="645617"/>
    <lineage>
        <taxon>Bacteria</taxon>
        <taxon>Pseudomonadati</taxon>
        <taxon>Pseudomonadota</taxon>
        <taxon>Alphaproteobacteria</taxon>
        <taxon>Sphingomonadales</taxon>
        <taxon>Sphingomonadaceae</taxon>
        <taxon>Hephaestia</taxon>
    </lineage>
</organism>
<dbReference type="GO" id="GO:0016740">
    <property type="term" value="F:transferase activity"/>
    <property type="evidence" value="ECO:0007669"/>
    <property type="project" value="UniProtKB-KW"/>
</dbReference>